<proteinExistence type="predicted"/>
<gene>
    <name evidence="3" type="ORF">IV02_26835</name>
</gene>
<comment type="caution">
    <text evidence="3">The sequence shown here is derived from an EMBL/GenBank/DDBJ whole genome shotgun (WGS) entry which is preliminary data.</text>
</comment>
<dbReference type="RefSeq" id="WP_047578992.1">
    <property type="nucleotide sequence ID" value="NZ_JPQT01000142.1"/>
</dbReference>
<accession>A0A085URB5</accession>
<feature type="domain" description="PepSY" evidence="2">
    <location>
        <begin position="41"/>
        <end position="98"/>
    </location>
</feature>
<dbReference type="InterPro" id="IPR025711">
    <property type="entry name" value="PepSY"/>
</dbReference>
<dbReference type="Proteomes" id="UP000028643">
    <property type="component" value="Unassembled WGS sequence"/>
</dbReference>
<sequence length="102" mass="11020">MKTSLTLFTAALFICSAGLASARDIGQEEAGKLRTTGIIQSTEQLEAAALATHPGATITDSELDEEYGKHVYQVDLRDAQGIEWDVELDATNGTILKDHQDK</sequence>
<evidence type="ECO:0000256" key="1">
    <source>
        <dbReference type="SAM" id="SignalP"/>
    </source>
</evidence>
<evidence type="ECO:0000259" key="2">
    <source>
        <dbReference type="Pfam" id="PF03413"/>
    </source>
</evidence>
<reference evidence="3 4" key="1">
    <citation type="submission" date="2014-07" db="EMBL/GenBank/DDBJ databases">
        <title>Draft Genome Sequences of Environmental Pseudomonas syringae strains.</title>
        <authorList>
            <person name="Baltrus D.A."/>
            <person name="Berge O."/>
            <person name="Morris C."/>
        </authorList>
    </citation>
    <scope>NUCLEOTIDE SEQUENCE [LARGE SCALE GENOMIC DNA]</scope>
    <source>
        <strain evidence="3 4">CEB003</strain>
    </source>
</reference>
<dbReference type="AlphaFoldDB" id="A0A085URB5"/>
<name>A0A085URB5_PSESX</name>
<feature type="signal peptide" evidence="1">
    <location>
        <begin position="1"/>
        <end position="22"/>
    </location>
</feature>
<dbReference type="Pfam" id="PF03413">
    <property type="entry name" value="PepSY"/>
    <property type="match status" value="1"/>
</dbReference>
<feature type="chain" id="PRO_5001798243" evidence="1">
    <location>
        <begin position="23"/>
        <end position="102"/>
    </location>
</feature>
<keyword evidence="1" id="KW-0732">Signal</keyword>
<dbReference type="PATRIC" id="fig|317.174.peg.5483"/>
<dbReference type="EMBL" id="JPQT01000142">
    <property type="protein sequence ID" value="KFE45728.1"/>
    <property type="molecule type" value="Genomic_DNA"/>
</dbReference>
<protein>
    <submittedName>
        <fullName evidence="3">Peptidase</fullName>
    </submittedName>
</protein>
<evidence type="ECO:0000313" key="3">
    <source>
        <dbReference type="EMBL" id="KFE45728.1"/>
    </source>
</evidence>
<dbReference type="Gene3D" id="3.10.450.40">
    <property type="match status" value="1"/>
</dbReference>
<organism evidence="3 4">
    <name type="scientific">Pseudomonas syringae</name>
    <dbReference type="NCBI Taxonomy" id="317"/>
    <lineage>
        <taxon>Bacteria</taxon>
        <taxon>Pseudomonadati</taxon>
        <taxon>Pseudomonadota</taxon>
        <taxon>Gammaproteobacteria</taxon>
        <taxon>Pseudomonadales</taxon>
        <taxon>Pseudomonadaceae</taxon>
        <taxon>Pseudomonas</taxon>
    </lineage>
</organism>
<evidence type="ECO:0000313" key="4">
    <source>
        <dbReference type="Proteomes" id="UP000028643"/>
    </source>
</evidence>